<name>A0A645I3T2_9ZZZZ</name>
<comment type="caution">
    <text evidence="1">The sequence shown here is derived from an EMBL/GenBank/DDBJ whole genome shotgun (WGS) entry which is preliminary data.</text>
</comment>
<sequence length="59" mass="6602">MAQLVKQNVLYFRESQLLCGAFGQDDIMGEQPKGQWTFYPAGLAELYSAVAGNDRLTFL</sequence>
<protein>
    <submittedName>
        <fullName evidence="1">Uncharacterized protein</fullName>
    </submittedName>
</protein>
<dbReference type="EMBL" id="VSSQ01101226">
    <property type="protein sequence ID" value="MPN43064.1"/>
    <property type="molecule type" value="Genomic_DNA"/>
</dbReference>
<reference evidence="1" key="1">
    <citation type="submission" date="2019-08" db="EMBL/GenBank/DDBJ databases">
        <authorList>
            <person name="Kucharzyk K."/>
            <person name="Murdoch R.W."/>
            <person name="Higgins S."/>
            <person name="Loffler F."/>
        </authorList>
    </citation>
    <scope>NUCLEOTIDE SEQUENCE</scope>
</reference>
<dbReference type="AlphaFoldDB" id="A0A645I3T2"/>
<organism evidence="1">
    <name type="scientific">bioreactor metagenome</name>
    <dbReference type="NCBI Taxonomy" id="1076179"/>
    <lineage>
        <taxon>unclassified sequences</taxon>
        <taxon>metagenomes</taxon>
        <taxon>ecological metagenomes</taxon>
    </lineage>
</organism>
<gene>
    <name evidence="1" type="ORF">SDC9_190623</name>
</gene>
<proteinExistence type="predicted"/>
<accession>A0A645I3T2</accession>
<evidence type="ECO:0000313" key="1">
    <source>
        <dbReference type="EMBL" id="MPN43064.1"/>
    </source>
</evidence>